<name>A0AAW0NWZ8_9GOBI</name>
<feature type="region of interest" description="Disordered" evidence="5">
    <location>
        <begin position="460"/>
        <end position="503"/>
    </location>
</feature>
<dbReference type="InterPro" id="IPR010998">
    <property type="entry name" value="Integrase_recombinase_N"/>
</dbReference>
<dbReference type="InterPro" id="IPR043502">
    <property type="entry name" value="DNA/RNA_pol_sf"/>
</dbReference>
<evidence type="ECO:0000256" key="3">
    <source>
        <dbReference type="ARBA" id="ARBA00023125"/>
    </source>
</evidence>
<feature type="domain" description="Reverse transcriptase" evidence="6">
    <location>
        <begin position="1"/>
        <end position="207"/>
    </location>
</feature>
<evidence type="ECO:0000256" key="1">
    <source>
        <dbReference type="ARBA" id="ARBA00010879"/>
    </source>
</evidence>
<dbReference type="AlphaFoldDB" id="A0AAW0NWZ8"/>
<feature type="compositionally biased region" description="Low complexity" evidence="5">
    <location>
        <begin position="480"/>
        <end position="491"/>
    </location>
</feature>
<feature type="domain" description="Tyr recombinase" evidence="7">
    <location>
        <begin position="663"/>
        <end position="887"/>
    </location>
</feature>
<dbReference type="InterPro" id="IPR002104">
    <property type="entry name" value="Integrase_catalytic"/>
</dbReference>
<evidence type="ECO:0000313" key="9">
    <source>
        <dbReference type="Proteomes" id="UP001460270"/>
    </source>
</evidence>
<dbReference type="Gene3D" id="1.10.443.10">
    <property type="entry name" value="Intergrase catalytic core"/>
    <property type="match status" value="1"/>
</dbReference>
<dbReference type="SUPFAM" id="SSF47823">
    <property type="entry name" value="lambda integrase-like, N-terminal domain"/>
    <property type="match status" value="1"/>
</dbReference>
<dbReference type="InterPro" id="IPR043128">
    <property type="entry name" value="Rev_trsase/Diguanyl_cyclase"/>
</dbReference>
<dbReference type="Pfam" id="PF00078">
    <property type="entry name" value="RVT_1"/>
    <property type="match status" value="1"/>
</dbReference>
<evidence type="ECO:0000259" key="6">
    <source>
        <dbReference type="PROSITE" id="PS50878"/>
    </source>
</evidence>
<dbReference type="EMBL" id="JBBPFD010000011">
    <property type="protein sequence ID" value="KAK7907526.1"/>
    <property type="molecule type" value="Genomic_DNA"/>
</dbReference>
<gene>
    <name evidence="8" type="ORF">WMY93_016138</name>
</gene>
<feature type="compositionally biased region" description="Low complexity" evidence="5">
    <location>
        <begin position="537"/>
        <end position="549"/>
    </location>
</feature>
<organism evidence="8 9">
    <name type="scientific">Mugilogobius chulae</name>
    <name type="common">yellowstripe goby</name>
    <dbReference type="NCBI Taxonomy" id="88201"/>
    <lineage>
        <taxon>Eukaryota</taxon>
        <taxon>Metazoa</taxon>
        <taxon>Chordata</taxon>
        <taxon>Craniata</taxon>
        <taxon>Vertebrata</taxon>
        <taxon>Euteleostomi</taxon>
        <taxon>Actinopterygii</taxon>
        <taxon>Neopterygii</taxon>
        <taxon>Teleostei</taxon>
        <taxon>Neoteleostei</taxon>
        <taxon>Acanthomorphata</taxon>
        <taxon>Gobiaria</taxon>
        <taxon>Gobiiformes</taxon>
        <taxon>Gobioidei</taxon>
        <taxon>Gobiidae</taxon>
        <taxon>Gobionellinae</taxon>
        <taxon>Mugilogobius</taxon>
    </lineage>
</organism>
<dbReference type="EC" id="3.1.26.4" evidence="2"/>
<dbReference type="SUPFAM" id="SSF56672">
    <property type="entry name" value="DNA/RNA polymerases"/>
    <property type="match status" value="1"/>
</dbReference>
<dbReference type="PROSITE" id="PS50878">
    <property type="entry name" value="RT_POL"/>
    <property type="match status" value="1"/>
</dbReference>
<keyword evidence="3" id="KW-0238">DNA-binding</keyword>
<evidence type="ECO:0000256" key="4">
    <source>
        <dbReference type="ARBA" id="ARBA00023172"/>
    </source>
</evidence>
<keyword evidence="4" id="KW-0233">DNA recombination</keyword>
<dbReference type="PROSITE" id="PS51898">
    <property type="entry name" value="TYR_RECOMBINASE"/>
    <property type="match status" value="1"/>
</dbReference>
<dbReference type="GO" id="GO:0006310">
    <property type="term" value="P:DNA recombination"/>
    <property type="evidence" value="ECO:0007669"/>
    <property type="project" value="UniProtKB-KW"/>
</dbReference>
<accession>A0AAW0NWZ8</accession>
<evidence type="ECO:0000259" key="7">
    <source>
        <dbReference type="PROSITE" id="PS51898"/>
    </source>
</evidence>
<dbReference type="InterPro" id="IPR011010">
    <property type="entry name" value="DNA_brk_join_enz"/>
</dbReference>
<dbReference type="GO" id="GO:0004523">
    <property type="term" value="F:RNA-DNA hybrid ribonuclease activity"/>
    <property type="evidence" value="ECO:0007669"/>
    <property type="project" value="UniProtKB-EC"/>
</dbReference>
<dbReference type="PANTHER" id="PTHR33066">
    <property type="entry name" value="INTEGRASE_SAM-LIKE_N DOMAIN-CONTAINING PROTEIN"/>
    <property type="match status" value="1"/>
</dbReference>
<keyword evidence="9" id="KW-1185">Reference proteome</keyword>
<dbReference type="InterPro" id="IPR013762">
    <property type="entry name" value="Integrase-like_cat_sf"/>
</dbReference>
<dbReference type="GO" id="GO:0003677">
    <property type="term" value="F:DNA binding"/>
    <property type="evidence" value="ECO:0007669"/>
    <property type="project" value="UniProtKB-KW"/>
</dbReference>
<evidence type="ECO:0000256" key="5">
    <source>
        <dbReference type="SAM" id="MobiDB-lite"/>
    </source>
</evidence>
<dbReference type="GO" id="GO:0015074">
    <property type="term" value="P:DNA integration"/>
    <property type="evidence" value="ECO:0007669"/>
    <property type="project" value="InterPro"/>
</dbReference>
<dbReference type="SUPFAM" id="SSF56349">
    <property type="entry name" value="DNA breaking-rejoining enzymes"/>
    <property type="match status" value="1"/>
</dbReference>
<feature type="region of interest" description="Disordered" evidence="5">
    <location>
        <begin position="529"/>
        <end position="554"/>
    </location>
</feature>
<dbReference type="Gene3D" id="3.30.70.270">
    <property type="match status" value="1"/>
</dbReference>
<sequence>MTIISDPAKADALNREIVTLLDKGAIVPVNPRWTGGVLFPVLSGPEAYRRSATDTRPAGPECISTGDTISHATHFRGAAGSVPGEWFTSIDLRDAYFHVPIAPSHQRFLRFAFQGKHFQFRVLPFGLSLSPRVFTRVVAAALSPLQAQGVKILRYLDDWLICSPSYEQAVRDTETVLAHVHRLGLTVNEDKSNLVPAQATVFLGVALDTVAMMARPSPRRVDDIMATVAAFQDGAVLPFLQYLKLLGKLVAASSTVPLGLLSLRPMQMWLNGLQLDSTRIVHRQKRLRVSSQCLLSLSQWRDHRWVTQGVPLGQLPARREVISTDASATGWGATWQGRAVQGIWPPCLACPRTVGQPFSGLSPEPSGGNQISPTDAAVTSAVGLGVDQLCQSARNVHTGTEESGGRFPLPSDTVARGVETPSGGGREYLEGLWRGRGGSLCLTGVGPLSPVVLPVRPSQSIRPGCSGSQLAQRSPLRVPSFSNDSSDSAESPTRGPQTSPGGAVLAREDLVSTAAQALLRLADAPPLQSRSPITAGRASVSSPSRSPPAMGLAASGPSEFSGFSGAIADTIANARAPSTRRLYANRWKLFETWCLEHGHDAVQCPIATVLEFLQLLLDRGLTPSTLKVYVAAISCWHCEVNGTTVGHDRNVSLFLKGARRLNPPRRPMSPSWDLSLVLDVLQSPPFEPVNQVSLKWLSWKTAFLLAMASGKRVSELQALSISDACCRWHADGSGVTLWPVASFRPKVLSSASIISPLQLARFGTGSSNEPLCPVRALEAYISATAEMRRSERLFVCYAGSRKGSALSTQRLARWVVEVIKHAYVSQNRPVPAGVRCHSTRSLSTSWAAMHGVPLEEICAAASWSSQSTFTRFYRVNLIPAHPLDGILRQHRSPTL</sequence>
<dbReference type="Proteomes" id="UP001460270">
    <property type="component" value="Unassembled WGS sequence"/>
</dbReference>
<proteinExistence type="inferred from homology"/>
<dbReference type="PANTHER" id="PTHR33066:SF2">
    <property type="entry name" value="FILAGGRIN-2-LIKE"/>
    <property type="match status" value="1"/>
</dbReference>
<comment type="similarity">
    <text evidence="1">Belongs to the beta type-B retroviral polymerase family. HERV class-II K(HML-2) pol subfamily.</text>
</comment>
<comment type="caution">
    <text evidence="8">The sequence shown here is derived from an EMBL/GenBank/DDBJ whole genome shotgun (WGS) entry which is preliminary data.</text>
</comment>
<dbReference type="InterPro" id="IPR000477">
    <property type="entry name" value="RT_dom"/>
</dbReference>
<dbReference type="CDD" id="cd03714">
    <property type="entry name" value="RT_DIRS1"/>
    <property type="match status" value="1"/>
</dbReference>
<protein>
    <recommendedName>
        <fullName evidence="2">ribonuclease H</fullName>
        <ecNumber evidence="2">3.1.26.4</ecNumber>
    </recommendedName>
</protein>
<feature type="region of interest" description="Disordered" evidence="5">
    <location>
        <begin position="398"/>
        <end position="425"/>
    </location>
</feature>
<dbReference type="Gene3D" id="3.10.10.10">
    <property type="entry name" value="HIV Type 1 Reverse Transcriptase, subunit A, domain 1"/>
    <property type="match status" value="1"/>
</dbReference>
<reference evidence="9" key="1">
    <citation type="submission" date="2024-04" db="EMBL/GenBank/DDBJ databases">
        <title>Salinicola lusitanus LLJ914,a marine bacterium isolated from the Okinawa Trough.</title>
        <authorList>
            <person name="Li J."/>
        </authorList>
    </citation>
    <scope>NUCLEOTIDE SEQUENCE [LARGE SCALE GENOMIC DNA]</scope>
</reference>
<evidence type="ECO:0000313" key="8">
    <source>
        <dbReference type="EMBL" id="KAK7907526.1"/>
    </source>
</evidence>
<dbReference type="Gene3D" id="1.10.150.130">
    <property type="match status" value="1"/>
</dbReference>
<evidence type="ECO:0000256" key="2">
    <source>
        <dbReference type="ARBA" id="ARBA00012180"/>
    </source>
</evidence>